<accession>A0A1I1XSE8</accession>
<dbReference type="InterPro" id="IPR019659">
    <property type="entry name" value="DUF2514"/>
</dbReference>
<evidence type="ECO:0008006" key="4">
    <source>
        <dbReference type="Google" id="ProtNLM"/>
    </source>
</evidence>
<dbReference type="STRING" id="32040.SAMN04489710_11487"/>
<reference evidence="3" key="1">
    <citation type="submission" date="2016-10" db="EMBL/GenBank/DDBJ databases">
        <authorList>
            <person name="Varghese N."/>
            <person name="Submissions S."/>
        </authorList>
    </citation>
    <scope>NUCLEOTIDE SEQUENCE [LARGE SCALE GENOMIC DNA]</scope>
    <source>
        <strain evidence="3">DSM 7481</strain>
    </source>
</reference>
<sequence length="186" mass="19859">MHELEGEPVIAQIKAYAWQIAALGLAGLLLWQTLRLANAEVDAARAHADLQTERAAADRAALEKSERIRELEGANRAELNTSRAQGAAELASARADAGAAIAARDRMRSDLAAFIVAHRQAAQDRAASGSRQADGNALDLLADMLRRADDRAGELAAVADDARARGKGCEREHDSARKMIDAARSE</sequence>
<evidence type="ECO:0000256" key="1">
    <source>
        <dbReference type="SAM" id="MobiDB-lite"/>
    </source>
</evidence>
<keyword evidence="3" id="KW-1185">Reference proteome</keyword>
<dbReference type="AlphaFoldDB" id="A0A1I1XSE8"/>
<evidence type="ECO:0000313" key="2">
    <source>
        <dbReference type="EMBL" id="SFE10242.1"/>
    </source>
</evidence>
<gene>
    <name evidence="2" type="ORF">SAMN04489710_11487</name>
</gene>
<feature type="region of interest" description="Disordered" evidence="1">
    <location>
        <begin position="162"/>
        <end position="186"/>
    </location>
</feature>
<dbReference type="EMBL" id="FOMQ01000014">
    <property type="protein sequence ID" value="SFE10242.1"/>
    <property type="molecule type" value="Genomic_DNA"/>
</dbReference>
<protein>
    <recommendedName>
        <fullName evidence="4">Bacteriophage Rz lysis protein</fullName>
    </recommendedName>
</protein>
<dbReference type="Pfam" id="PF10721">
    <property type="entry name" value="DUF2514"/>
    <property type="match status" value="1"/>
</dbReference>
<dbReference type="Proteomes" id="UP000199517">
    <property type="component" value="Unassembled WGS sequence"/>
</dbReference>
<name>A0A1I1XSE8_9BURK</name>
<proteinExistence type="predicted"/>
<evidence type="ECO:0000313" key="3">
    <source>
        <dbReference type="Proteomes" id="UP000199517"/>
    </source>
</evidence>
<organism evidence="2 3">
    <name type="scientific">Paracidovorax konjaci</name>
    <dbReference type="NCBI Taxonomy" id="32040"/>
    <lineage>
        <taxon>Bacteria</taxon>
        <taxon>Pseudomonadati</taxon>
        <taxon>Pseudomonadota</taxon>
        <taxon>Betaproteobacteria</taxon>
        <taxon>Burkholderiales</taxon>
        <taxon>Comamonadaceae</taxon>
        <taxon>Paracidovorax</taxon>
    </lineage>
</organism>